<dbReference type="PANTHER" id="PTHR34001">
    <property type="entry name" value="BLL7405 PROTEIN"/>
    <property type="match status" value="1"/>
</dbReference>
<comment type="similarity">
    <text evidence="5">Belongs to the Omp25/RopB family.</text>
</comment>
<dbReference type="SUPFAM" id="SSF56925">
    <property type="entry name" value="OMPA-like"/>
    <property type="match status" value="1"/>
</dbReference>
<dbReference type="RefSeq" id="WP_091676119.1">
    <property type="nucleotide sequence ID" value="NZ_FOSN01000001.1"/>
</dbReference>
<dbReference type="InterPro" id="IPR011250">
    <property type="entry name" value="OMP/PagP_B-barrel"/>
</dbReference>
<organism evidence="8 9">
    <name type="scientific">Methylocapsa palsarum</name>
    <dbReference type="NCBI Taxonomy" id="1612308"/>
    <lineage>
        <taxon>Bacteria</taxon>
        <taxon>Pseudomonadati</taxon>
        <taxon>Pseudomonadota</taxon>
        <taxon>Alphaproteobacteria</taxon>
        <taxon>Hyphomicrobiales</taxon>
        <taxon>Beijerinckiaceae</taxon>
        <taxon>Methylocapsa</taxon>
    </lineage>
</organism>
<evidence type="ECO:0000313" key="9">
    <source>
        <dbReference type="Proteomes" id="UP000198755"/>
    </source>
</evidence>
<name>A0A1I3VXD4_9HYPH</name>
<keyword evidence="3" id="KW-0472">Membrane</keyword>
<dbReference type="STRING" id="1612308.SAMN05444581_101196"/>
<proteinExistence type="inferred from homology"/>
<feature type="signal peptide" evidence="6">
    <location>
        <begin position="1"/>
        <end position="21"/>
    </location>
</feature>
<evidence type="ECO:0000256" key="3">
    <source>
        <dbReference type="ARBA" id="ARBA00023136"/>
    </source>
</evidence>
<sequence length="243" mass="25991">MMRRLVLSAVSAVALTGAATAADLAVAPPPPAFTWAGFYIGGQIGYGWGQDYGNLWLQGPLGSVTVAPVNNASSTVSPAGVIGGAHVGYNWQINQFVLGLEGDVNGTSLHQSINPVPYVNSNINTPVQGSIRGRVGYAIDRTLLYATGGVNFGWIHNQYNILGGANSFSTTNTGWTVGGGVEYAIDANWSVRAEYRYTHFHYYYDGPIVFPNVFQSHQFSQNQVQVGFSYKFGAPAPTVVAKY</sequence>
<protein>
    <submittedName>
        <fullName evidence="8">Outer membrane immunogenic protein</fullName>
    </submittedName>
</protein>
<keyword evidence="9" id="KW-1185">Reference proteome</keyword>
<comment type="subcellular location">
    <subcellularLocation>
        <location evidence="1">Cell outer membrane</location>
    </subcellularLocation>
</comment>
<dbReference type="InterPro" id="IPR051692">
    <property type="entry name" value="OMP-like"/>
</dbReference>
<dbReference type="AlphaFoldDB" id="A0A1I3VXD4"/>
<evidence type="ECO:0000259" key="7">
    <source>
        <dbReference type="Pfam" id="PF13505"/>
    </source>
</evidence>
<feature type="domain" description="Outer membrane protein beta-barrel" evidence="7">
    <location>
        <begin position="12"/>
        <end position="232"/>
    </location>
</feature>
<dbReference type="GO" id="GO:0009279">
    <property type="term" value="C:cell outer membrane"/>
    <property type="evidence" value="ECO:0007669"/>
    <property type="project" value="UniProtKB-SubCell"/>
</dbReference>
<dbReference type="EMBL" id="FOSN01000001">
    <property type="protein sequence ID" value="SFK00044.1"/>
    <property type="molecule type" value="Genomic_DNA"/>
</dbReference>
<keyword evidence="4" id="KW-0998">Cell outer membrane</keyword>
<dbReference type="PANTHER" id="PTHR34001:SF3">
    <property type="entry name" value="BLL7405 PROTEIN"/>
    <property type="match status" value="1"/>
</dbReference>
<evidence type="ECO:0000256" key="4">
    <source>
        <dbReference type="ARBA" id="ARBA00023237"/>
    </source>
</evidence>
<evidence type="ECO:0000256" key="5">
    <source>
        <dbReference type="ARBA" id="ARBA00038306"/>
    </source>
</evidence>
<evidence type="ECO:0000313" key="8">
    <source>
        <dbReference type="EMBL" id="SFK00044.1"/>
    </source>
</evidence>
<dbReference type="InterPro" id="IPR027385">
    <property type="entry name" value="Beta-barrel_OMP"/>
</dbReference>
<accession>A0A1I3VXD4</accession>
<reference evidence="8 9" key="1">
    <citation type="submission" date="2016-10" db="EMBL/GenBank/DDBJ databases">
        <authorList>
            <person name="de Groot N.N."/>
        </authorList>
    </citation>
    <scope>NUCLEOTIDE SEQUENCE [LARGE SCALE GENOMIC DNA]</scope>
    <source>
        <strain evidence="8 9">NE2</strain>
    </source>
</reference>
<keyword evidence="2 6" id="KW-0732">Signal</keyword>
<dbReference type="Pfam" id="PF13505">
    <property type="entry name" value="OMP_b-brl"/>
    <property type="match status" value="1"/>
</dbReference>
<dbReference type="OrthoDB" id="8455142at2"/>
<dbReference type="Gene3D" id="2.40.160.20">
    <property type="match status" value="1"/>
</dbReference>
<dbReference type="Proteomes" id="UP000198755">
    <property type="component" value="Unassembled WGS sequence"/>
</dbReference>
<evidence type="ECO:0000256" key="6">
    <source>
        <dbReference type="SAM" id="SignalP"/>
    </source>
</evidence>
<evidence type="ECO:0000256" key="2">
    <source>
        <dbReference type="ARBA" id="ARBA00022729"/>
    </source>
</evidence>
<feature type="chain" id="PRO_5011493061" evidence="6">
    <location>
        <begin position="22"/>
        <end position="243"/>
    </location>
</feature>
<evidence type="ECO:0000256" key="1">
    <source>
        <dbReference type="ARBA" id="ARBA00004442"/>
    </source>
</evidence>
<gene>
    <name evidence="8" type="ORF">SAMN05444581_101196</name>
</gene>